<dbReference type="STRING" id="342108.amb1456"/>
<organism evidence="1 2">
    <name type="scientific">Paramagnetospirillum magneticum (strain ATCC 700264 / AMB-1)</name>
    <name type="common">Magnetospirillum magneticum</name>
    <dbReference type="NCBI Taxonomy" id="342108"/>
    <lineage>
        <taxon>Bacteria</taxon>
        <taxon>Pseudomonadati</taxon>
        <taxon>Pseudomonadota</taxon>
        <taxon>Alphaproteobacteria</taxon>
        <taxon>Rhodospirillales</taxon>
        <taxon>Magnetospirillaceae</taxon>
        <taxon>Paramagnetospirillum</taxon>
    </lineage>
</organism>
<dbReference type="AlphaFoldDB" id="Q2W7B5"/>
<proteinExistence type="predicted"/>
<evidence type="ECO:0000313" key="2">
    <source>
        <dbReference type="Proteomes" id="UP000007058"/>
    </source>
</evidence>
<name>Q2W7B5_PARM1</name>
<gene>
    <name evidence="1" type="ordered locus">amb1456</name>
</gene>
<dbReference type="HOGENOM" id="CLU_1114763_0_0_5"/>
<sequence>MSGGAPPLRFAGRTADENLAHAIEAVKLRVLPSGALDFAKPPSRSEWYLLVRSAPDLRCQEYNAFLFRHAYAGTTVPRGCGECYKIKIVPPDLRALVALRSLLESLTGPCKCGVDFYNPHSRDFYAGFFYYDGLNAARADYPALRAAIDAQPHLGPDVPMIIKRGCSNYEAACGPSDRWTFPEGMAELEAGLRARFQPTIPAPADYRLRRMTAMVHWIKFAYWIKDDSYLDFTGGKPLHPPTVGYSPDT</sequence>
<dbReference type="OrthoDB" id="6978460at2"/>
<keyword evidence="2" id="KW-1185">Reference proteome</keyword>
<dbReference type="Proteomes" id="UP000007058">
    <property type="component" value="Chromosome"/>
</dbReference>
<dbReference type="EMBL" id="AP007255">
    <property type="protein sequence ID" value="BAE50260.1"/>
    <property type="molecule type" value="Genomic_DNA"/>
</dbReference>
<evidence type="ECO:0000313" key="1">
    <source>
        <dbReference type="EMBL" id="BAE50260.1"/>
    </source>
</evidence>
<dbReference type="RefSeq" id="WP_011383866.1">
    <property type="nucleotide sequence ID" value="NC_007626.1"/>
</dbReference>
<protein>
    <submittedName>
        <fullName evidence="1">Uncharacterized protein</fullName>
    </submittedName>
</protein>
<accession>Q2W7B5</accession>
<dbReference type="KEGG" id="mag:amb1456"/>
<reference evidence="1 2" key="1">
    <citation type="journal article" date="2005" name="DNA Res.">
        <title>Complete genome sequence of the facultative anaerobic magnetotactic bacterium Magnetospirillum sp. strain AMB-1.</title>
        <authorList>
            <person name="Matsunaga T."/>
            <person name="Okamura Y."/>
            <person name="Fukuda Y."/>
            <person name="Wahyudi A.T."/>
            <person name="Murase Y."/>
            <person name="Takeyama H."/>
        </authorList>
    </citation>
    <scope>NUCLEOTIDE SEQUENCE [LARGE SCALE GENOMIC DNA]</scope>
    <source>
        <strain evidence="2">ATCC 700264 / AMB-1</strain>
    </source>
</reference>